<accession>A0A2T2WY33</accession>
<protein>
    <submittedName>
        <fullName evidence="2">Uncharacterized protein</fullName>
    </submittedName>
</protein>
<keyword evidence="1" id="KW-1133">Transmembrane helix</keyword>
<dbReference type="Proteomes" id="UP000242972">
    <property type="component" value="Unassembled WGS sequence"/>
</dbReference>
<sequence length="90" mass="10026">MINRRIHNSARRGAGVFQRALRRLIEVCLLLGPMTILHMLAQLVGQIVIVGMILKESRPVAEHTEYHKAVIFGIVQVAAEISDRKSTLIG</sequence>
<gene>
    <name evidence="2" type="ORF">C7B46_19600</name>
</gene>
<proteinExistence type="predicted"/>
<dbReference type="EMBL" id="PXYW01000113">
    <property type="protein sequence ID" value="PSR27148.1"/>
    <property type="molecule type" value="Genomic_DNA"/>
</dbReference>
<dbReference type="AlphaFoldDB" id="A0A2T2WY33"/>
<comment type="caution">
    <text evidence="2">The sequence shown here is derived from an EMBL/GenBank/DDBJ whole genome shotgun (WGS) entry which is preliminary data.</text>
</comment>
<feature type="transmembrane region" description="Helical" evidence="1">
    <location>
        <begin position="27"/>
        <end position="54"/>
    </location>
</feature>
<evidence type="ECO:0000313" key="2">
    <source>
        <dbReference type="EMBL" id="PSR27148.1"/>
    </source>
</evidence>
<reference evidence="2 3" key="1">
    <citation type="journal article" date="2014" name="BMC Genomics">
        <title>Comparison of environmental and isolate Sulfobacillus genomes reveals diverse carbon, sulfur, nitrogen, and hydrogen metabolisms.</title>
        <authorList>
            <person name="Justice N.B."/>
            <person name="Norman A."/>
            <person name="Brown C.T."/>
            <person name="Singh A."/>
            <person name="Thomas B.C."/>
            <person name="Banfield J.F."/>
        </authorList>
    </citation>
    <scope>NUCLEOTIDE SEQUENCE [LARGE SCALE GENOMIC DNA]</scope>
    <source>
        <strain evidence="2">AMDSBA4</strain>
    </source>
</reference>
<organism evidence="2 3">
    <name type="scientific">Sulfobacillus benefaciens</name>
    <dbReference type="NCBI Taxonomy" id="453960"/>
    <lineage>
        <taxon>Bacteria</taxon>
        <taxon>Bacillati</taxon>
        <taxon>Bacillota</taxon>
        <taxon>Clostridia</taxon>
        <taxon>Eubacteriales</taxon>
        <taxon>Clostridiales Family XVII. Incertae Sedis</taxon>
        <taxon>Sulfobacillus</taxon>
    </lineage>
</organism>
<name>A0A2T2WY33_9FIRM</name>
<evidence type="ECO:0000256" key="1">
    <source>
        <dbReference type="SAM" id="Phobius"/>
    </source>
</evidence>
<evidence type="ECO:0000313" key="3">
    <source>
        <dbReference type="Proteomes" id="UP000242972"/>
    </source>
</evidence>
<keyword evidence="1" id="KW-0812">Transmembrane</keyword>
<keyword evidence="1" id="KW-0472">Membrane</keyword>